<evidence type="ECO:0000313" key="1">
    <source>
        <dbReference type="Proteomes" id="UP000887580"/>
    </source>
</evidence>
<reference evidence="2" key="1">
    <citation type="submission" date="2022-11" db="UniProtKB">
        <authorList>
            <consortium name="WormBaseParasite"/>
        </authorList>
    </citation>
    <scope>IDENTIFICATION</scope>
</reference>
<protein>
    <submittedName>
        <fullName evidence="2">G domain-containing protein</fullName>
    </submittedName>
</protein>
<dbReference type="WBParaSite" id="PS1159_v2.g8625.t1">
    <property type="protein sequence ID" value="PS1159_v2.g8625.t1"/>
    <property type="gene ID" value="PS1159_v2.g8625"/>
</dbReference>
<evidence type="ECO:0000313" key="2">
    <source>
        <dbReference type="WBParaSite" id="PS1159_v2.g8625.t1"/>
    </source>
</evidence>
<sequence length="933" mass="107415">MHNNKNDRDEPMEVDDKNNSSTRSKRDNDNDQLMTEAVFFADLLNSKLRSLTKEDAERFMEKFENSVVLLPKNQKNNHNSSIPHMDKPEVPPHALMQHHNLPTKDDKSDVVKNEETAVNNTVFTYRQNYEQPKSYHEQKYSSFNIAPSNDVNPCNQPEVNYDFKRQDSAPNNTYDYINRTLENKAEYIGTHNPVYNTDSSTDRKLIPAKGMSYSVDIAAGIKLVDTPPISPLLNQYGKDEKANRTKNNEHYNSSSQYSTRRGASNAAALNVENKTQKNGDKLFRQDNSNLFCTKNVTEASLNLSSQLLSPAVQTPVANYSEQNNEWLQSSFIRNNQKLKENKKAINILILGQTGVGKSTWINAFANYLMYNTLEEAIEAKAPICVIPTKFSMCDESYRRHEILLGNHSNEVFSDKGQSATQNAKTYLFEKDDQDIYIIDTPGMDDTRGCEQDNENIQKILRVIAPFKELHAICFLFKANEPRLSQSFRYSISKLLGNLSKSALDNACFVFTNARGTFYKPGDTMVPLKAYFKQLHEKEGLVVNINEKNTFCLDNEAFRFICAYFSSIKFDQHEMKTYGDSWKHSSKEISRLLQYASRLRPHTISETLSINETRTWILQLVNPTINVSEIIQANLQRLDERIQDLELTKNNIQELQRQANIPLVSIDVIPLENPQTVCTSSKCADYKIIDGRGQMFFNTICHKPCHLPLTDPYKREDEHLKNCAAFKGSWCTECKCHIKEHRRLLYEKRIVTKYLESKIAKNAITSQEDAAATKKLLISNCLQMSSDYRAELEFLMNAMAKFSLFLEQNGISYKFDMFEKHIENSLANEKNMLSIMPQYNDKNYKQLEDILIKYRTVRNSHSKNRTISIVEIQDLRLKLFTLPLTGPKITELFGINVEVDKHDYAENITLCDKKSVIKRSMDWIKNCFSSYLGY</sequence>
<name>A0AC35GTK3_9BILA</name>
<proteinExistence type="predicted"/>
<dbReference type="Proteomes" id="UP000887580">
    <property type="component" value="Unplaced"/>
</dbReference>
<accession>A0AC35GTK3</accession>
<organism evidence="1 2">
    <name type="scientific">Panagrolaimus sp. PS1159</name>
    <dbReference type="NCBI Taxonomy" id="55785"/>
    <lineage>
        <taxon>Eukaryota</taxon>
        <taxon>Metazoa</taxon>
        <taxon>Ecdysozoa</taxon>
        <taxon>Nematoda</taxon>
        <taxon>Chromadorea</taxon>
        <taxon>Rhabditida</taxon>
        <taxon>Tylenchina</taxon>
        <taxon>Panagrolaimomorpha</taxon>
        <taxon>Panagrolaimoidea</taxon>
        <taxon>Panagrolaimidae</taxon>
        <taxon>Panagrolaimus</taxon>
    </lineage>
</organism>